<evidence type="ECO:0000256" key="1">
    <source>
        <dbReference type="SAM" id="MobiDB-lite"/>
    </source>
</evidence>
<feature type="compositionally biased region" description="Basic and acidic residues" evidence="1">
    <location>
        <begin position="201"/>
        <end position="213"/>
    </location>
</feature>
<feature type="compositionally biased region" description="Basic and acidic residues" evidence="1">
    <location>
        <begin position="169"/>
        <end position="178"/>
    </location>
</feature>
<reference evidence="2 3" key="1">
    <citation type="submission" date="2015-09" db="EMBL/GenBank/DDBJ databases">
        <title>Draft genome of a European isolate of the apple canker pathogen Neonectria ditissima.</title>
        <authorList>
            <person name="Gomez-Cortecero A."/>
            <person name="Harrison R.J."/>
            <person name="Armitage A.D."/>
        </authorList>
    </citation>
    <scope>NUCLEOTIDE SEQUENCE [LARGE SCALE GENOMIC DNA]</scope>
    <source>
        <strain evidence="2 3">R09/05</strain>
    </source>
</reference>
<dbReference type="OrthoDB" id="4777826at2759"/>
<dbReference type="Proteomes" id="UP000050424">
    <property type="component" value="Unassembled WGS sequence"/>
</dbReference>
<feature type="compositionally biased region" description="Polar residues" evidence="1">
    <location>
        <begin position="130"/>
        <end position="140"/>
    </location>
</feature>
<evidence type="ECO:0000313" key="3">
    <source>
        <dbReference type="Proteomes" id="UP000050424"/>
    </source>
</evidence>
<dbReference type="AlphaFoldDB" id="A0A0P7B977"/>
<evidence type="ECO:0000313" key="2">
    <source>
        <dbReference type="EMBL" id="KPM37195.1"/>
    </source>
</evidence>
<feature type="compositionally biased region" description="Basic residues" evidence="1">
    <location>
        <begin position="190"/>
        <end position="199"/>
    </location>
</feature>
<organism evidence="2 3">
    <name type="scientific">Neonectria ditissima</name>
    <dbReference type="NCBI Taxonomy" id="78410"/>
    <lineage>
        <taxon>Eukaryota</taxon>
        <taxon>Fungi</taxon>
        <taxon>Dikarya</taxon>
        <taxon>Ascomycota</taxon>
        <taxon>Pezizomycotina</taxon>
        <taxon>Sordariomycetes</taxon>
        <taxon>Hypocreomycetidae</taxon>
        <taxon>Hypocreales</taxon>
        <taxon>Nectriaceae</taxon>
        <taxon>Neonectria</taxon>
    </lineage>
</organism>
<feature type="region of interest" description="Disordered" evidence="1">
    <location>
        <begin position="117"/>
        <end position="213"/>
    </location>
</feature>
<feature type="compositionally biased region" description="Basic residues" evidence="1">
    <location>
        <begin position="144"/>
        <end position="157"/>
    </location>
</feature>
<name>A0A0P7B977_9HYPO</name>
<comment type="caution">
    <text evidence="2">The sequence shown here is derived from an EMBL/GenBank/DDBJ whole genome shotgun (WGS) entry which is preliminary data.</text>
</comment>
<keyword evidence="3" id="KW-1185">Reference proteome</keyword>
<gene>
    <name evidence="2" type="ORF">AK830_g9352</name>
</gene>
<dbReference type="EMBL" id="LKCW01000173">
    <property type="protein sequence ID" value="KPM37195.1"/>
    <property type="molecule type" value="Genomic_DNA"/>
</dbReference>
<proteinExistence type="predicted"/>
<protein>
    <submittedName>
        <fullName evidence="2">Uncharacterized protein</fullName>
    </submittedName>
</protein>
<dbReference type="STRING" id="78410.A0A0P7B977"/>
<sequence length="213" mass="24021">MPPKAGGTVWDNSEFLMELGVSFFLAAQENGGISPEVRKSIVDHLQNRGFSITWEAIRTMAGRQTMKWDANVHEDILICLFQHLKLSTTDWTSVMNDLKVMGYTFTESALRQHVQKLRRNRDADGVQATVGGSSPATSTPRAKATPRKRATPAKKSKAMANLEEEDEQNEKLNLKLEMDSDQEEPFTPKRPAKRAKVTPKPKVEPEEHMEMEI</sequence>
<accession>A0A0P7B977</accession>